<dbReference type="CDD" id="cd00051">
    <property type="entry name" value="EFh"/>
    <property type="match status" value="1"/>
</dbReference>
<keyword evidence="4" id="KW-1185">Reference proteome</keyword>
<dbReference type="OMA" id="HTKVISF"/>
<dbReference type="InterPro" id="IPR002048">
    <property type="entry name" value="EF_hand_dom"/>
</dbReference>
<dbReference type="InterPro" id="IPR037497">
    <property type="entry name" value="PGR5"/>
</dbReference>
<keyword evidence="1" id="KW-0106">Calcium</keyword>
<evidence type="ECO:0000313" key="4">
    <source>
        <dbReference type="Proteomes" id="UP000654075"/>
    </source>
</evidence>
<organism evidence="3 4">
    <name type="scientific">Polarella glacialis</name>
    <name type="common">Dinoflagellate</name>
    <dbReference type="NCBI Taxonomy" id="89957"/>
    <lineage>
        <taxon>Eukaryota</taxon>
        <taxon>Sar</taxon>
        <taxon>Alveolata</taxon>
        <taxon>Dinophyceae</taxon>
        <taxon>Suessiales</taxon>
        <taxon>Suessiaceae</taxon>
        <taxon>Polarella</taxon>
    </lineage>
</organism>
<dbReference type="SMART" id="SM00054">
    <property type="entry name" value="EFh"/>
    <property type="match status" value="1"/>
</dbReference>
<evidence type="ECO:0000313" key="3">
    <source>
        <dbReference type="EMBL" id="CAE8613681.1"/>
    </source>
</evidence>
<evidence type="ECO:0000259" key="2">
    <source>
        <dbReference type="PROSITE" id="PS50222"/>
    </source>
</evidence>
<protein>
    <recommendedName>
        <fullName evidence="2">EF-hand domain-containing protein</fullName>
    </recommendedName>
</protein>
<dbReference type="PANTHER" id="PTHR35709:SF1">
    <property type="entry name" value="PROTEIN PROTON GRADIENT REGULATION 5, CHLOROPLASTIC"/>
    <property type="match status" value="1"/>
</dbReference>
<gene>
    <name evidence="3" type="ORF">PGLA1383_LOCUS31432</name>
</gene>
<dbReference type="SUPFAM" id="SSF47473">
    <property type="entry name" value="EF-hand"/>
    <property type="match status" value="1"/>
</dbReference>
<name>A0A813FNI1_POLGL</name>
<dbReference type="GO" id="GO:0009773">
    <property type="term" value="P:photosynthetic electron transport in photosystem I"/>
    <property type="evidence" value="ECO:0007669"/>
    <property type="project" value="InterPro"/>
</dbReference>
<dbReference type="Pfam" id="PF13499">
    <property type="entry name" value="EF-hand_7"/>
    <property type="match status" value="1"/>
</dbReference>
<dbReference type="Gene3D" id="1.10.238.10">
    <property type="entry name" value="EF-hand"/>
    <property type="match status" value="1"/>
</dbReference>
<evidence type="ECO:0000256" key="1">
    <source>
        <dbReference type="ARBA" id="ARBA00022837"/>
    </source>
</evidence>
<dbReference type="GO" id="GO:0009644">
    <property type="term" value="P:response to high light intensity"/>
    <property type="evidence" value="ECO:0007669"/>
    <property type="project" value="InterPro"/>
</dbReference>
<accession>A0A813FNI1</accession>
<dbReference type="PANTHER" id="PTHR35709">
    <property type="entry name" value="PROTEIN PROTON GRADIENT REGULATION 5, CHLOROPLASTIC"/>
    <property type="match status" value="1"/>
</dbReference>
<dbReference type="PROSITE" id="PS51257">
    <property type="entry name" value="PROKAR_LIPOPROTEIN"/>
    <property type="match status" value="1"/>
</dbReference>
<proteinExistence type="predicted"/>
<dbReference type="Proteomes" id="UP000654075">
    <property type="component" value="Unassembled WGS sequence"/>
</dbReference>
<dbReference type="AlphaFoldDB" id="A0A813FNI1"/>
<dbReference type="EMBL" id="CAJNNV010025292">
    <property type="protein sequence ID" value="CAE8613681.1"/>
    <property type="molecule type" value="Genomic_DNA"/>
</dbReference>
<reference evidence="3" key="1">
    <citation type="submission" date="2021-02" db="EMBL/GenBank/DDBJ databases">
        <authorList>
            <person name="Dougan E. K."/>
            <person name="Rhodes N."/>
            <person name="Thang M."/>
            <person name="Chan C."/>
        </authorList>
    </citation>
    <scope>NUCLEOTIDE SEQUENCE</scope>
</reference>
<dbReference type="InterPro" id="IPR018247">
    <property type="entry name" value="EF_Hand_1_Ca_BS"/>
</dbReference>
<dbReference type="InterPro" id="IPR011992">
    <property type="entry name" value="EF-hand-dom_pair"/>
</dbReference>
<dbReference type="PROSITE" id="PS50222">
    <property type="entry name" value="EF_HAND_2"/>
    <property type="match status" value="1"/>
</dbReference>
<sequence>MARFVHRRLTMPLLSIAAFCLLTSCGLGSGLSWIVGFRGGQSSVSRVAMRGGGKTAKAGLFSPVVEGAKVALGPEELNKVRAEVIKAHTKVISFFVDTAQSKFGKIALKKLFEAADADGSGKLSREEVRSCLTALGFAWNDEDRVDGLVAKSDLNGDEELDFEEFVLQAPVTLRQNLVKLAKKNGDDLGFLV</sequence>
<dbReference type="OrthoDB" id="26525at2759"/>
<feature type="domain" description="EF-hand" evidence="2">
    <location>
        <begin position="103"/>
        <end position="138"/>
    </location>
</feature>
<dbReference type="PROSITE" id="PS00018">
    <property type="entry name" value="EF_HAND_1"/>
    <property type="match status" value="1"/>
</dbReference>
<dbReference type="GO" id="GO:0005509">
    <property type="term" value="F:calcium ion binding"/>
    <property type="evidence" value="ECO:0007669"/>
    <property type="project" value="InterPro"/>
</dbReference>
<comment type="caution">
    <text evidence="3">The sequence shown here is derived from an EMBL/GenBank/DDBJ whole genome shotgun (WGS) entry which is preliminary data.</text>
</comment>